<sequence>MKAVSFRTEFEDLLAAWPAPIVLKHLEGDTFMTLYQRPDFIEAHWQGHITASDVVTAAKVYLALLQRHTCSHKLLNDKTEVTGDWAEANDWMEFEWLPQVMRAGMRCMAHVYSGNMFSRLSARDLYLRVMPRLQMANFNNRANAIAWLTSRKPTQDSELTSP</sequence>
<reference evidence="2" key="1">
    <citation type="submission" date="2018-08" db="EMBL/GenBank/DDBJ databases">
        <title>Mucilaginibacter sp. MYSH2.</title>
        <authorList>
            <person name="Seo T."/>
        </authorList>
    </citation>
    <scope>NUCLEOTIDE SEQUENCE [LARGE SCALE GENOMIC DNA]</scope>
    <source>
        <strain evidence="2">KIRAN</strain>
    </source>
</reference>
<accession>A0A399SM33</accession>
<name>A0A399SM33_9BACT</name>
<evidence type="ECO:0000313" key="2">
    <source>
        <dbReference type="Proteomes" id="UP000266005"/>
    </source>
</evidence>
<dbReference type="EMBL" id="QWGE01000001">
    <property type="protein sequence ID" value="RIJ42845.1"/>
    <property type="molecule type" value="Genomic_DNA"/>
</dbReference>
<comment type="caution">
    <text evidence="1">The sequence shown here is derived from an EMBL/GenBank/DDBJ whole genome shotgun (WGS) entry which is preliminary data.</text>
</comment>
<dbReference type="OrthoDB" id="852227at2"/>
<evidence type="ECO:0008006" key="3">
    <source>
        <dbReference type="Google" id="ProtNLM"/>
    </source>
</evidence>
<organism evidence="1 2">
    <name type="scientific">Pontibacter oryzae</name>
    <dbReference type="NCBI Taxonomy" id="2304593"/>
    <lineage>
        <taxon>Bacteria</taxon>
        <taxon>Pseudomonadati</taxon>
        <taxon>Bacteroidota</taxon>
        <taxon>Cytophagia</taxon>
        <taxon>Cytophagales</taxon>
        <taxon>Hymenobacteraceae</taxon>
        <taxon>Pontibacter</taxon>
    </lineage>
</organism>
<dbReference type="Proteomes" id="UP000266005">
    <property type="component" value="Unassembled WGS sequence"/>
</dbReference>
<keyword evidence="2" id="KW-1185">Reference proteome</keyword>
<gene>
    <name evidence="1" type="ORF">D1627_03075</name>
</gene>
<dbReference type="RefSeq" id="WP_119430727.1">
    <property type="nucleotide sequence ID" value="NZ_QWGE01000001.1"/>
</dbReference>
<evidence type="ECO:0000313" key="1">
    <source>
        <dbReference type="EMBL" id="RIJ42845.1"/>
    </source>
</evidence>
<protein>
    <recommendedName>
        <fullName evidence="3">STAS/SEC14 domain-containing protein</fullName>
    </recommendedName>
</protein>
<dbReference type="AlphaFoldDB" id="A0A399SM33"/>
<proteinExistence type="predicted"/>